<accession>A0A087U055</accession>
<dbReference type="EMBL" id="KK117539">
    <property type="protein sequence ID" value="KFM70744.1"/>
    <property type="molecule type" value="Genomic_DNA"/>
</dbReference>
<proteinExistence type="predicted"/>
<organism evidence="1 2">
    <name type="scientific">Stegodyphus mimosarum</name>
    <name type="common">African social velvet spider</name>
    <dbReference type="NCBI Taxonomy" id="407821"/>
    <lineage>
        <taxon>Eukaryota</taxon>
        <taxon>Metazoa</taxon>
        <taxon>Ecdysozoa</taxon>
        <taxon>Arthropoda</taxon>
        <taxon>Chelicerata</taxon>
        <taxon>Arachnida</taxon>
        <taxon>Araneae</taxon>
        <taxon>Araneomorphae</taxon>
        <taxon>Entelegynae</taxon>
        <taxon>Eresoidea</taxon>
        <taxon>Eresidae</taxon>
        <taxon>Stegodyphus</taxon>
    </lineage>
</organism>
<feature type="non-terminal residue" evidence="1">
    <location>
        <position position="70"/>
    </location>
</feature>
<keyword evidence="2" id="KW-1185">Reference proteome</keyword>
<protein>
    <submittedName>
        <fullName evidence="1">Uncharacterized protein</fullName>
    </submittedName>
</protein>
<dbReference type="Proteomes" id="UP000054359">
    <property type="component" value="Unassembled WGS sequence"/>
</dbReference>
<evidence type="ECO:0000313" key="2">
    <source>
        <dbReference type="Proteomes" id="UP000054359"/>
    </source>
</evidence>
<reference evidence="1 2" key="1">
    <citation type="submission" date="2013-11" db="EMBL/GenBank/DDBJ databases">
        <title>Genome sequencing of Stegodyphus mimosarum.</title>
        <authorList>
            <person name="Bechsgaard J."/>
        </authorList>
    </citation>
    <scope>NUCLEOTIDE SEQUENCE [LARGE SCALE GENOMIC DNA]</scope>
</reference>
<gene>
    <name evidence="1" type="ORF">X975_08944</name>
</gene>
<sequence>MKTYFQEEAKNFRKLLTAICNNIEQGREAVRKYNEKSIGNENLDLYTAEEKQMFERFRKCLTKTFSECYE</sequence>
<dbReference type="AlphaFoldDB" id="A0A087U055"/>
<name>A0A087U055_STEMI</name>
<evidence type="ECO:0000313" key="1">
    <source>
        <dbReference type="EMBL" id="KFM70744.1"/>
    </source>
</evidence>